<reference evidence="1" key="1">
    <citation type="submission" date="2019-08" db="EMBL/GenBank/DDBJ databases">
        <authorList>
            <person name="Kucharzyk K."/>
            <person name="Murdoch R.W."/>
            <person name="Higgins S."/>
            <person name="Loffler F."/>
        </authorList>
    </citation>
    <scope>NUCLEOTIDE SEQUENCE</scope>
</reference>
<name>A0A645CYB2_9ZZZZ</name>
<accession>A0A645CYB2</accession>
<gene>
    <name evidence="1" type="ORF">SDC9_128885</name>
</gene>
<proteinExistence type="predicted"/>
<organism evidence="1">
    <name type="scientific">bioreactor metagenome</name>
    <dbReference type="NCBI Taxonomy" id="1076179"/>
    <lineage>
        <taxon>unclassified sequences</taxon>
        <taxon>metagenomes</taxon>
        <taxon>ecological metagenomes</taxon>
    </lineage>
</organism>
<dbReference type="AlphaFoldDB" id="A0A645CYB2"/>
<evidence type="ECO:0000313" key="1">
    <source>
        <dbReference type="EMBL" id="MPM81828.1"/>
    </source>
</evidence>
<protein>
    <submittedName>
        <fullName evidence="1">Uncharacterized protein</fullName>
    </submittedName>
</protein>
<dbReference type="EMBL" id="VSSQ01031069">
    <property type="protein sequence ID" value="MPM81828.1"/>
    <property type="molecule type" value="Genomic_DNA"/>
</dbReference>
<sequence length="98" mass="11280">MTGVGGHCIQEFMHALRQRHLGRKLVRHQWIGGNFTHQFPTVAIEHERAVAAGQHLQRHRLRETDPETEIENLLLKSSQLRAARMLQVEIGKICRNKG</sequence>
<comment type="caution">
    <text evidence="1">The sequence shown here is derived from an EMBL/GenBank/DDBJ whole genome shotgun (WGS) entry which is preliminary data.</text>
</comment>